<reference evidence="2" key="1">
    <citation type="journal article" date="2019" name="Int. J. Syst. Evol. Microbiol.">
        <title>The Global Catalogue of Microorganisms (GCM) 10K type strain sequencing project: providing services to taxonomists for standard genome sequencing and annotation.</title>
        <authorList>
            <consortium name="The Broad Institute Genomics Platform"/>
            <consortium name="The Broad Institute Genome Sequencing Center for Infectious Disease"/>
            <person name="Wu L."/>
            <person name="Ma J."/>
        </authorList>
    </citation>
    <scope>NUCLEOTIDE SEQUENCE [LARGE SCALE GENOMIC DNA]</scope>
    <source>
        <strain evidence="2">JCM 17925</strain>
    </source>
</reference>
<keyword evidence="2" id="KW-1185">Reference proteome</keyword>
<proteinExistence type="predicted"/>
<gene>
    <name evidence="1" type="ORF">GCM10023187_27320</name>
</gene>
<dbReference type="Proteomes" id="UP001500936">
    <property type="component" value="Unassembled WGS sequence"/>
</dbReference>
<organism evidence="1 2">
    <name type="scientific">Nibrella viscosa</name>
    <dbReference type="NCBI Taxonomy" id="1084524"/>
    <lineage>
        <taxon>Bacteria</taxon>
        <taxon>Pseudomonadati</taxon>
        <taxon>Bacteroidota</taxon>
        <taxon>Cytophagia</taxon>
        <taxon>Cytophagales</taxon>
        <taxon>Spirosomataceae</taxon>
        <taxon>Nibrella</taxon>
    </lineage>
</organism>
<sequence length="67" mass="7660">MAFPENWTKLNELHLDQDQLDSARYHALGNAVTPPVAYWLAQRIKAYLNSVDQTVTKSSERLETELA</sequence>
<evidence type="ECO:0000313" key="1">
    <source>
        <dbReference type="EMBL" id="GAA4407134.1"/>
    </source>
</evidence>
<name>A0ABP8KI21_9BACT</name>
<accession>A0ABP8KI21</accession>
<evidence type="ECO:0000313" key="2">
    <source>
        <dbReference type="Proteomes" id="UP001500936"/>
    </source>
</evidence>
<comment type="caution">
    <text evidence="1">The sequence shown here is derived from an EMBL/GenBank/DDBJ whole genome shotgun (WGS) entry which is preliminary data.</text>
</comment>
<dbReference type="InterPro" id="IPR029063">
    <property type="entry name" value="SAM-dependent_MTases_sf"/>
</dbReference>
<dbReference type="EMBL" id="BAABHB010000005">
    <property type="protein sequence ID" value="GAA4407134.1"/>
    <property type="molecule type" value="Genomic_DNA"/>
</dbReference>
<protein>
    <recommendedName>
        <fullName evidence="3">DNA (cytosine-5-)-methyltransferase</fullName>
    </recommendedName>
</protein>
<evidence type="ECO:0008006" key="3">
    <source>
        <dbReference type="Google" id="ProtNLM"/>
    </source>
</evidence>
<dbReference type="SUPFAM" id="SSF53335">
    <property type="entry name" value="S-adenosyl-L-methionine-dependent methyltransferases"/>
    <property type="match status" value="1"/>
</dbReference>